<proteinExistence type="inferred from homology"/>
<dbReference type="OrthoDB" id="6354174at2759"/>
<gene>
    <name evidence="2" type="primary">Fam120b</name>
    <name evidence="2" type="ORF">Bhyg_03495</name>
</gene>
<keyword evidence="2" id="KW-0675">Receptor</keyword>
<dbReference type="AlphaFoldDB" id="A0A9Q0NE82"/>
<accession>A0A9Q0NE82</accession>
<protein>
    <submittedName>
        <fullName evidence="2">Constitutive coactivator of peroxisome proliferator-activated receptor gamma</fullName>
    </submittedName>
</protein>
<organism evidence="2 3">
    <name type="scientific">Pseudolycoriella hygida</name>
    <dbReference type="NCBI Taxonomy" id="35572"/>
    <lineage>
        <taxon>Eukaryota</taxon>
        <taxon>Metazoa</taxon>
        <taxon>Ecdysozoa</taxon>
        <taxon>Arthropoda</taxon>
        <taxon>Hexapoda</taxon>
        <taxon>Insecta</taxon>
        <taxon>Pterygota</taxon>
        <taxon>Neoptera</taxon>
        <taxon>Endopterygota</taxon>
        <taxon>Diptera</taxon>
        <taxon>Nematocera</taxon>
        <taxon>Sciaroidea</taxon>
        <taxon>Sciaridae</taxon>
        <taxon>Pseudolycoriella</taxon>
    </lineage>
</organism>
<dbReference type="PANTHER" id="PTHR15976">
    <property type="entry name" value="CONSTITUTIVE COACTIVATOR OF PEROXISOME PROLIFERATOR-ACTIVATED RECEPTOR GAMMA"/>
    <property type="match status" value="1"/>
</dbReference>
<evidence type="ECO:0000313" key="3">
    <source>
        <dbReference type="Proteomes" id="UP001151699"/>
    </source>
</evidence>
<comment type="similarity">
    <text evidence="1">Belongs to the constitutive coactivator of PPAR-gamma family.</text>
</comment>
<dbReference type="Proteomes" id="UP001151699">
    <property type="component" value="Chromosome A"/>
</dbReference>
<dbReference type="Gene3D" id="3.40.50.1010">
    <property type="entry name" value="5'-nuclease"/>
    <property type="match status" value="1"/>
</dbReference>
<dbReference type="PANTHER" id="PTHR15976:SF17">
    <property type="entry name" value="CONSTITUTIVE COACTIVATOR OF PEROXISOME PROLIFERATOR-ACTIVATED RECEPTOR GAMMA"/>
    <property type="match status" value="1"/>
</dbReference>
<dbReference type="GO" id="GO:0005634">
    <property type="term" value="C:nucleus"/>
    <property type="evidence" value="ECO:0007669"/>
    <property type="project" value="TreeGrafter"/>
</dbReference>
<keyword evidence="3" id="KW-1185">Reference proteome</keyword>
<sequence length="579" mass="66434">MGVKGLTLFLEREKQHRTIEVLNKIKEWKRSHPGATPIVVIDFYNLAFRTGTHKCNVTANICSGVNQSVLNAWTKILTTLKACGCSLVFFVDLNVQEGKIELWLSRENAQFQTYKKVYDAIETGEFEKYRKSTIRVMHSTISAMLTIAKDFGEVHFTARHECDLKAAQYATHHSALAVVTADSDFLIYPGTWRYWSTLNIRRNGQMTALEFNREGLASVLGISQYQLPLLATLLVNDLTHQYSKQLSQFHKAMCDPMLSPVNDVVKNVARYVKKVGCVHLSDLDIKRITQDVLGKDDEKFQGLIRKSLNSYNIEYPATVIDDPVEEKLLNTDMYKTYMYFMGEIQDIVLDTYDMRGCKAQTNLTALLTDWAKRKTGLVRKRGEPYTFTLLTKKSFNEKYAVHKEEAIYPRFQLPPLDQLYIRNNESNNDLQMAEIRWNILAFIMSLSKNVVSDLRRLPKTYLLICTVLYELVKNGLLTIQEADVILYTEHKANSNGHLIASYPNKFIARFVRAAHIYDISFANVVENFAIAGLLPQIQVNPTLNGSYFHRAMIQTSKMNAEDRDSFLASIRHFRIYTCI</sequence>
<reference evidence="2" key="1">
    <citation type="submission" date="2022-07" db="EMBL/GenBank/DDBJ databases">
        <authorList>
            <person name="Trinca V."/>
            <person name="Uliana J.V.C."/>
            <person name="Torres T.T."/>
            <person name="Ward R.J."/>
            <person name="Monesi N."/>
        </authorList>
    </citation>
    <scope>NUCLEOTIDE SEQUENCE</scope>
    <source>
        <strain evidence="2">HSMRA1968</strain>
        <tissue evidence="2">Whole embryos</tissue>
    </source>
</reference>
<dbReference type="SUPFAM" id="SSF88723">
    <property type="entry name" value="PIN domain-like"/>
    <property type="match status" value="1"/>
</dbReference>
<evidence type="ECO:0000256" key="1">
    <source>
        <dbReference type="ARBA" id="ARBA00009495"/>
    </source>
</evidence>
<evidence type="ECO:0000313" key="2">
    <source>
        <dbReference type="EMBL" id="KAJ6648267.1"/>
    </source>
</evidence>
<dbReference type="InterPro" id="IPR029060">
    <property type="entry name" value="PIN-like_dom_sf"/>
</dbReference>
<dbReference type="InterPro" id="IPR026784">
    <property type="entry name" value="Coact_PPARg"/>
</dbReference>
<dbReference type="EMBL" id="WJQU01000001">
    <property type="protein sequence ID" value="KAJ6648267.1"/>
    <property type="molecule type" value="Genomic_DNA"/>
</dbReference>
<comment type="caution">
    <text evidence="2">The sequence shown here is derived from an EMBL/GenBank/DDBJ whole genome shotgun (WGS) entry which is preliminary data.</text>
</comment>
<name>A0A9Q0NE82_9DIPT</name>